<evidence type="ECO:0000313" key="2">
    <source>
        <dbReference type="Proteomes" id="UP001060085"/>
    </source>
</evidence>
<dbReference type="EMBL" id="CM044706">
    <property type="protein sequence ID" value="KAI5657526.1"/>
    <property type="molecule type" value="Genomic_DNA"/>
</dbReference>
<accession>A0ACC0ADD7</accession>
<keyword evidence="2" id="KW-1185">Reference proteome</keyword>
<sequence>MFMSMFSSFDALGAESFGQKVSFSWASGTLKKDVKQQQGSEQKTPATNGGGKDGTSSLPSTPNAKKPQESRRRPRFAVELDGVHCFETIIPY</sequence>
<dbReference type="Proteomes" id="UP001060085">
    <property type="component" value="Linkage Group LG06"/>
</dbReference>
<organism evidence="1 2">
    <name type="scientific">Catharanthus roseus</name>
    <name type="common">Madagascar periwinkle</name>
    <name type="synonym">Vinca rosea</name>
    <dbReference type="NCBI Taxonomy" id="4058"/>
    <lineage>
        <taxon>Eukaryota</taxon>
        <taxon>Viridiplantae</taxon>
        <taxon>Streptophyta</taxon>
        <taxon>Embryophyta</taxon>
        <taxon>Tracheophyta</taxon>
        <taxon>Spermatophyta</taxon>
        <taxon>Magnoliopsida</taxon>
        <taxon>eudicotyledons</taxon>
        <taxon>Gunneridae</taxon>
        <taxon>Pentapetalae</taxon>
        <taxon>asterids</taxon>
        <taxon>lamiids</taxon>
        <taxon>Gentianales</taxon>
        <taxon>Apocynaceae</taxon>
        <taxon>Rauvolfioideae</taxon>
        <taxon>Vinceae</taxon>
        <taxon>Catharanthinae</taxon>
        <taxon>Catharanthus</taxon>
    </lineage>
</organism>
<protein>
    <submittedName>
        <fullName evidence="1">Uncharacterized protein</fullName>
    </submittedName>
</protein>
<proteinExistence type="predicted"/>
<name>A0ACC0ADD7_CATRO</name>
<gene>
    <name evidence="1" type="ORF">M9H77_26319</name>
</gene>
<evidence type="ECO:0000313" key="1">
    <source>
        <dbReference type="EMBL" id="KAI5657526.1"/>
    </source>
</evidence>
<reference evidence="2" key="1">
    <citation type="journal article" date="2023" name="Nat. Plants">
        <title>Single-cell RNA sequencing provides a high-resolution roadmap for understanding the multicellular compartmentation of specialized metabolism.</title>
        <authorList>
            <person name="Sun S."/>
            <person name="Shen X."/>
            <person name="Li Y."/>
            <person name="Li Y."/>
            <person name="Wang S."/>
            <person name="Li R."/>
            <person name="Zhang H."/>
            <person name="Shen G."/>
            <person name="Guo B."/>
            <person name="Wei J."/>
            <person name="Xu J."/>
            <person name="St-Pierre B."/>
            <person name="Chen S."/>
            <person name="Sun C."/>
        </authorList>
    </citation>
    <scope>NUCLEOTIDE SEQUENCE [LARGE SCALE GENOMIC DNA]</scope>
</reference>
<comment type="caution">
    <text evidence="1">The sequence shown here is derived from an EMBL/GenBank/DDBJ whole genome shotgun (WGS) entry which is preliminary data.</text>
</comment>